<evidence type="ECO:0000313" key="2">
    <source>
        <dbReference type="Proteomes" id="UP000006281"/>
    </source>
</evidence>
<reference evidence="1 2" key="1">
    <citation type="journal article" date="2012" name="BMC Genomics">
        <title>Complete genome sequence of Saccharothrix espanaensis DSM 44229T and comparison to the other completely sequenced Pseudonocardiaceae.</title>
        <authorList>
            <person name="Strobel T."/>
            <person name="Al-Dilaimi A."/>
            <person name="Blom J."/>
            <person name="Gessner A."/>
            <person name="Kalinowski J."/>
            <person name="Luzhetska M."/>
            <person name="Puhler A."/>
            <person name="Szczepanowski R."/>
            <person name="Bechthold A."/>
            <person name="Ruckert C."/>
        </authorList>
    </citation>
    <scope>NUCLEOTIDE SEQUENCE [LARGE SCALE GENOMIC DNA]</scope>
    <source>
        <strain evidence="2">ATCC 51144 / DSM 44229 / JCM 9112 / NBRC 15066 / NRRL 15764</strain>
    </source>
</reference>
<organism evidence="1 2">
    <name type="scientific">Saccharothrix espanaensis (strain ATCC 51144 / DSM 44229 / JCM 9112 / NBRC 15066 / NRRL 15764)</name>
    <dbReference type="NCBI Taxonomy" id="1179773"/>
    <lineage>
        <taxon>Bacteria</taxon>
        <taxon>Bacillati</taxon>
        <taxon>Actinomycetota</taxon>
        <taxon>Actinomycetes</taxon>
        <taxon>Pseudonocardiales</taxon>
        <taxon>Pseudonocardiaceae</taxon>
        <taxon>Saccharothrix</taxon>
    </lineage>
</organism>
<dbReference type="PATRIC" id="fig|1179773.3.peg.3613"/>
<keyword evidence="2" id="KW-1185">Reference proteome</keyword>
<dbReference type="KEGG" id="sesp:BN6_36130"/>
<dbReference type="HOGENOM" id="CLU_3405270_0_0_11"/>
<name>K0K2V7_SACES</name>
<dbReference type="Proteomes" id="UP000006281">
    <property type="component" value="Chromosome"/>
</dbReference>
<gene>
    <name evidence="1" type="ordered locus">BN6_36130</name>
</gene>
<dbReference type="EMBL" id="HE804045">
    <property type="protein sequence ID" value="CCH30908.1"/>
    <property type="molecule type" value="Genomic_DNA"/>
</dbReference>
<protein>
    <submittedName>
        <fullName evidence="1">Uncharacterized protein</fullName>
    </submittedName>
</protein>
<sequence length="30" mass="3282">MVLGPLHLAEQAAIGLGRHRDTEDWLPPTS</sequence>
<evidence type="ECO:0000313" key="1">
    <source>
        <dbReference type="EMBL" id="CCH30908.1"/>
    </source>
</evidence>
<proteinExistence type="predicted"/>
<accession>K0K2V7</accession>
<dbReference type="AlphaFoldDB" id="K0K2V7"/>